<name>A0AAN7Y866_9EURO</name>
<dbReference type="GO" id="GO:0005737">
    <property type="term" value="C:cytoplasm"/>
    <property type="evidence" value="ECO:0007669"/>
    <property type="project" value="TreeGrafter"/>
</dbReference>
<dbReference type="Gene3D" id="3.30.540.30">
    <property type="match status" value="3"/>
</dbReference>
<dbReference type="Pfam" id="PF03571">
    <property type="entry name" value="Peptidase_M49"/>
    <property type="match status" value="1"/>
</dbReference>
<evidence type="ECO:0000313" key="3">
    <source>
        <dbReference type="EMBL" id="KAK5088843.1"/>
    </source>
</evidence>
<evidence type="ECO:0000313" key="4">
    <source>
        <dbReference type="Proteomes" id="UP001309876"/>
    </source>
</evidence>
<dbReference type="AlphaFoldDB" id="A0AAN7Y866"/>
<keyword evidence="1" id="KW-0479">Metal-binding</keyword>
<evidence type="ECO:0000256" key="1">
    <source>
        <dbReference type="ARBA" id="ARBA00022723"/>
    </source>
</evidence>
<dbReference type="EMBL" id="JAVRRJ010000002">
    <property type="protein sequence ID" value="KAK5088843.1"/>
    <property type="molecule type" value="Genomic_DNA"/>
</dbReference>
<organism evidence="3 4">
    <name type="scientific">Lithohypha guttulata</name>
    <dbReference type="NCBI Taxonomy" id="1690604"/>
    <lineage>
        <taxon>Eukaryota</taxon>
        <taxon>Fungi</taxon>
        <taxon>Dikarya</taxon>
        <taxon>Ascomycota</taxon>
        <taxon>Pezizomycotina</taxon>
        <taxon>Eurotiomycetes</taxon>
        <taxon>Chaetothyriomycetidae</taxon>
        <taxon>Chaetothyriales</taxon>
        <taxon>Trichomeriaceae</taxon>
        <taxon>Lithohypha</taxon>
    </lineage>
</organism>
<dbReference type="InterPro" id="IPR039461">
    <property type="entry name" value="Peptidase_M49"/>
</dbReference>
<keyword evidence="2" id="KW-0378">Hydrolase</keyword>
<gene>
    <name evidence="3" type="ORF">LTR05_003065</name>
</gene>
<dbReference type="GO" id="GO:0008239">
    <property type="term" value="F:dipeptidyl-peptidase activity"/>
    <property type="evidence" value="ECO:0007669"/>
    <property type="project" value="TreeGrafter"/>
</dbReference>
<keyword evidence="4" id="KW-1185">Reference proteome</keyword>
<proteinExistence type="predicted"/>
<accession>A0AAN7Y866</accession>
<dbReference type="GO" id="GO:0046872">
    <property type="term" value="F:metal ion binding"/>
    <property type="evidence" value="ECO:0007669"/>
    <property type="project" value="UniProtKB-KW"/>
</dbReference>
<sequence length="682" mass="77279">MSANRQPQIVVARMEVANPFASLDENEKLYAHHLSRAAWYGTRIILQQVSPEANDIFDLILEVHRSCEGDWSVYAATFLSNIGNFYGRGDQKFVPNVSRDILVKLASKSDIATKLLDKIDDALFSKPPFGLGFPSDSTQSQYYPKGSFKITEQQIQAVSKLMEVKRIWPENTRLLSAYDNDGNPVLEILQASVQKDEEPTIVETGLEIEPGTKYTVRLRRGDFAGPLAKICDELRQALPFAKSEKDRAILTKYIESFETGDLDAYRESQKQWVTDLTPRVENIFGFVEQYRDPAGLRSEFEALVAIENPEESRILKRLVDHSDTFIRRLPWARGNTLNNGKGPFEKSLFEPPSFASIHTLVYCSTILFDGINLPNYNDIRQSHGFKNVIIANRLAAGSNYDAFSALVEDDVQQKVSQHSAEIGYLWLVLHELLGHGTGQMMVQEDSHTFNFDSSSPPINPLTGKSIESWYKPGETWTGRFGGLATSVDECRCELVGAFLLGNPELLRLFGYSEDGGLKPQDLLYLFYVRFCALSLLDLNNYNPDSQRWGQAHSRAHFAMFTCLLRHGGGCVTVLHEPEKGILKVKVDRDLVLREGRKALEDMLLRLHMYRVTADFDACKPYFEDLSQVTQEHLSWRTTIGKLPIPRLIYVHANTLLKGNEVALKQYEESEMGIIQSWIDREV</sequence>
<dbReference type="Proteomes" id="UP001309876">
    <property type="component" value="Unassembled WGS sequence"/>
</dbReference>
<comment type="caution">
    <text evidence="3">The sequence shown here is derived from an EMBL/GenBank/DDBJ whole genome shotgun (WGS) entry which is preliminary data.</text>
</comment>
<dbReference type="PANTHER" id="PTHR23422">
    <property type="entry name" value="DIPEPTIDYL PEPTIDASE III-RELATED"/>
    <property type="match status" value="1"/>
</dbReference>
<reference evidence="3 4" key="1">
    <citation type="submission" date="2023-08" db="EMBL/GenBank/DDBJ databases">
        <title>Black Yeasts Isolated from many extreme environments.</title>
        <authorList>
            <person name="Coleine C."/>
            <person name="Stajich J.E."/>
            <person name="Selbmann L."/>
        </authorList>
    </citation>
    <scope>NUCLEOTIDE SEQUENCE [LARGE SCALE GENOMIC DNA]</scope>
    <source>
        <strain evidence="3 4">CCFEE 5910</strain>
    </source>
</reference>
<protein>
    <recommendedName>
        <fullName evidence="5">Dipeptidyl aminopeptidase III</fullName>
    </recommendedName>
</protein>
<dbReference type="PANTHER" id="PTHR23422:SF11">
    <property type="entry name" value="DIPEPTIDYL PEPTIDASE 3"/>
    <property type="match status" value="1"/>
</dbReference>
<evidence type="ECO:0008006" key="5">
    <source>
        <dbReference type="Google" id="ProtNLM"/>
    </source>
</evidence>
<evidence type="ECO:0000256" key="2">
    <source>
        <dbReference type="ARBA" id="ARBA00022801"/>
    </source>
</evidence>